<keyword evidence="2" id="KW-1185">Reference proteome</keyword>
<name>A0ABY6SIS6_PODCO</name>
<sequence length="47" mass="5143">MKLPRQLGRDLLRHRRKASIVGLARWLGSSKTCMALGTPTHQAEGGS</sequence>
<proteinExistence type="predicted"/>
<evidence type="ECO:0000313" key="2">
    <source>
        <dbReference type="Proteomes" id="UP000280685"/>
    </source>
</evidence>
<gene>
    <name evidence="1" type="ORF">PODCO_704975</name>
</gene>
<organism evidence="1 2">
    <name type="scientific">Podospora comata</name>
    <dbReference type="NCBI Taxonomy" id="48703"/>
    <lineage>
        <taxon>Eukaryota</taxon>
        <taxon>Fungi</taxon>
        <taxon>Dikarya</taxon>
        <taxon>Ascomycota</taxon>
        <taxon>Pezizomycotina</taxon>
        <taxon>Sordariomycetes</taxon>
        <taxon>Sordariomycetidae</taxon>
        <taxon>Sordariales</taxon>
        <taxon>Podosporaceae</taxon>
        <taxon>Podospora</taxon>
    </lineage>
</organism>
<protein>
    <submittedName>
        <fullName evidence="1">Uncharacterized protein</fullName>
    </submittedName>
</protein>
<evidence type="ECO:0000313" key="1">
    <source>
        <dbReference type="EMBL" id="VBB86036.1"/>
    </source>
</evidence>
<dbReference type="EMBL" id="LR026970">
    <property type="protein sequence ID" value="VBB86036.1"/>
    <property type="molecule type" value="Genomic_DNA"/>
</dbReference>
<reference evidence="1" key="1">
    <citation type="submission" date="2018-02" db="EMBL/GenBank/DDBJ databases">
        <authorList>
            <person name="Silar P."/>
        </authorList>
    </citation>
    <scope>NUCLEOTIDE SEQUENCE [LARGE SCALE GENOMIC DNA]</scope>
    <source>
        <strain evidence="1">T</strain>
    </source>
</reference>
<accession>A0ABY6SIS6</accession>
<dbReference type="Proteomes" id="UP000280685">
    <property type="component" value="Chromosome 7"/>
</dbReference>